<protein>
    <submittedName>
        <fullName evidence="4">KinB signaling pathway activation protein</fullName>
    </submittedName>
</protein>
<dbReference type="SMART" id="SM01251">
    <property type="entry name" value="KbaA"/>
    <property type="match status" value="1"/>
</dbReference>
<organism evidence="4 6">
    <name type="scientific">Salinicoccus halodurans</name>
    <dbReference type="NCBI Taxonomy" id="407035"/>
    <lineage>
        <taxon>Bacteria</taxon>
        <taxon>Bacillati</taxon>
        <taxon>Bacillota</taxon>
        <taxon>Bacilli</taxon>
        <taxon>Bacillales</taxon>
        <taxon>Staphylococcaceae</taxon>
        <taxon>Salinicoccus</taxon>
    </lineage>
</organism>
<accession>A0A0F7HJ38</accession>
<keyword evidence="2" id="KW-0472">Membrane</keyword>
<evidence type="ECO:0000313" key="4">
    <source>
        <dbReference type="EMBL" id="SFK78608.1"/>
    </source>
</evidence>
<dbReference type="InterPro" id="IPR024164">
    <property type="entry name" value="KinB-signalling_activ"/>
</dbReference>
<feature type="transmembrane region" description="Helical" evidence="2">
    <location>
        <begin position="145"/>
        <end position="166"/>
    </location>
</feature>
<proteinExistence type="predicted"/>
<reference evidence="5" key="2">
    <citation type="submission" date="2015-04" db="EMBL/GenBank/DDBJ databases">
        <title>Complete genome sequence of Salinicoccus halodurans strain H3B36, isolated from the Qaidam basin of China.</title>
        <authorList>
            <person name="Ma Y."/>
            <person name="Jiang K."/>
            <person name="Xue Y."/>
        </authorList>
    </citation>
    <scope>NUCLEOTIDE SEQUENCE [LARGE SCALE GENOMIC DNA]</scope>
    <source>
        <strain evidence="5">H3B36</strain>
    </source>
</reference>
<feature type="transmembrane region" description="Helical" evidence="2">
    <location>
        <begin position="48"/>
        <end position="72"/>
    </location>
</feature>
<reference evidence="3 5" key="1">
    <citation type="journal article" date="2015" name="Int. J. Syst. Evol. Microbiol.">
        <title>Complete genome sequence of Salinicoccus halodurans H3B36, isolated from the Qaidam Basin in China.</title>
        <authorList>
            <person name="Jiang K."/>
            <person name="Xue Y."/>
            <person name="Ma Y."/>
        </authorList>
    </citation>
    <scope>NUCLEOTIDE SEQUENCE [LARGE SCALE GENOMIC DNA]</scope>
    <source>
        <strain evidence="3 5">H3B36</strain>
    </source>
</reference>
<evidence type="ECO:0000313" key="6">
    <source>
        <dbReference type="Proteomes" id="UP000183090"/>
    </source>
</evidence>
<dbReference type="EMBL" id="FOTB01000003">
    <property type="protein sequence ID" value="SFK78608.1"/>
    <property type="molecule type" value="Genomic_DNA"/>
</dbReference>
<dbReference type="GO" id="GO:0045881">
    <property type="term" value="P:positive regulation of sporulation resulting in formation of a cellular spore"/>
    <property type="evidence" value="ECO:0007669"/>
    <property type="project" value="InterPro"/>
</dbReference>
<name>A0A0F7HJ38_9STAP</name>
<evidence type="ECO:0000313" key="3">
    <source>
        <dbReference type="EMBL" id="AKG73079.1"/>
    </source>
</evidence>
<feature type="compositionally biased region" description="Basic and acidic residues" evidence="1">
    <location>
        <begin position="203"/>
        <end position="236"/>
    </location>
</feature>
<evidence type="ECO:0000256" key="1">
    <source>
        <dbReference type="SAM" id="MobiDB-lite"/>
    </source>
</evidence>
<keyword evidence="2" id="KW-0812">Transmembrane</keyword>
<dbReference type="Proteomes" id="UP000034029">
    <property type="component" value="Chromosome"/>
</dbReference>
<dbReference type="Pfam" id="PF14089">
    <property type="entry name" value="KbaA"/>
    <property type="match status" value="1"/>
</dbReference>
<dbReference type="RefSeq" id="WP_046789271.1">
    <property type="nucleotide sequence ID" value="NZ_CP011366.1"/>
</dbReference>
<reference evidence="4 6" key="3">
    <citation type="submission" date="2016-10" db="EMBL/GenBank/DDBJ databases">
        <authorList>
            <person name="Varghese N."/>
            <person name="Submissions S."/>
        </authorList>
    </citation>
    <scope>NUCLEOTIDE SEQUENCE [LARGE SCALE GENOMIC DNA]</scope>
    <source>
        <strain evidence="4 6">CGMCC 1.6501</strain>
    </source>
</reference>
<feature type="region of interest" description="Disordered" evidence="1">
    <location>
        <begin position="203"/>
        <end position="260"/>
    </location>
</feature>
<feature type="compositionally biased region" description="Basic and acidic residues" evidence="1">
    <location>
        <begin position="244"/>
        <end position="254"/>
    </location>
</feature>
<evidence type="ECO:0000313" key="5">
    <source>
        <dbReference type="Proteomes" id="UP000034029"/>
    </source>
</evidence>
<keyword evidence="2" id="KW-1133">Transmembrane helix</keyword>
<dbReference type="OrthoDB" id="2374256at2"/>
<gene>
    <name evidence="3" type="ORF">AAT16_01875</name>
    <name evidence="4" type="ORF">SAMN05216235_1749</name>
</gene>
<keyword evidence="5" id="KW-1185">Reference proteome</keyword>
<evidence type="ECO:0000256" key="2">
    <source>
        <dbReference type="SAM" id="Phobius"/>
    </source>
</evidence>
<feature type="transmembrane region" description="Helical" evidence="2">
    <location>
        <begin position="84"/>
        <end position="103"/>
    </location>
</feature>
<dbReference type="KEGG" id="shv:AAT16_01875"/>
<sequence length="260" mass="30349">MTSKYLVKFYFRTLLLGMIITAVVSLITEYENVTRYLFQGQVGEFLAGLVWFLGYGLLIATVSQVAFFIYLFLHPLGMGIFGKVWPYVQLLLVMYAVFDLFYLRFYRFGIESGQVWSFIWIPILVIAAGFIVAGMKNRSARDTNIFIPALFYMIFMTSITLIPFLSVEDTSWIYRSVFTLIICNAVQLLALPGYIEASEKEKEERGRVTKSDINEKKREELRKQEAAQKKKEESQNKKRKSMKYKNETRMAEKDKKRKNK</sequence>
<dbReference type="EMBL" id="CP011366">
    <property type="protein sequence ID" value="AKG73079.1"/>
    <property type="molecule type" value="Genomic_DNA"/>
</dbReference>
<feature type="transmembrane region" description="Helical" evidence="2">
    <location>
        <begin position="9"/>
        <end position="28"/>
    </location>
</feature>
<dbReference type="AlphaFoldDB" id="A0A0F7HJ38"/>
<feature type="transmembrane region" description="Helical" evidence="2">
    <location>
        <begin position="115"/>
        <end position="133"/>
    </location>
</feature>
<dbReference type="Proteomes" id="UP000183090">
    <property type="component" value="Unassembled WGS sequence"/>
</dbReference>